<comment type="caution">
    <text evidence="1">The sequence shown here is derived from an EMBL/GenBank/DDBJ whole genome shotgun (WGS) entry which is preliminary data.</text>
</comment>
<proteinExistence type="predicted"/>
<name>A0ABP6V597_9GAMM</name>
<protein>
    <submittedName>
        <fullName evidence="1">Uncharacterized protein</fullName>
    </submittedName>
</protein>
<gene>
    <name evidence="1" type="ORF">GCM10022394_01820</name>
</gene>
<organism evidence="1 2">
    <name type="scientific">Zobellella aerophila</name>
    <dbReference type="NCBI Taxonomy" id="870480"/>
    <lineage>
        <taxon>Bacteria</taxon>
        <taxon>Pseudomonadati</taxon>
        <taxon>Pseudomonadota</taxon>
        <taxon>Gammaproteobacteria</taxon>
        <taxon>Aeromonadales</taxon>
        <taxon>Aeromonadaceae</taxon>
        <taxon>Zobellella</taxon>
    </lineage>
</organism>
<sequence length="72" mass="8350">MARLGGQYKWQWTRHQSLYFFIYSDRVSALLAGKARRYRYITKYTSLKDEPSHEKNIPAELPAGFLRPVGGG</sequence>
<accession>A0ABP6V597</accession>
<dbReference type="Proteomes" id="UP001500795">
    <property type="component" value="Unassembled WGS sequence"/>
</dbReference>
<reference evidence="2" key="1">
    <citation type="journal article" date="2019" name="Int. J. Syst. Evol. Microbiol.">
        <title>The Global Catalogue of Microorganisms (GCM) 10K type strain sequencing project: providing services to taxonomists for standard genome sequencing and annotation.</title>
        <authorList>
            <consortium name="The Broad Institute Genomics Platform"/>
            <consortium name="The Broad Institute Genome Sequencing Center for Infectious Disease"/>
            <person name="Wu L."/>
            <person name="Ma J."/>
        </authorList>
    </citation>
    <scope>NUCLEOTIDE SEQUENCE [LARGE SCALE GENOMIC DNA]</scope>
    <source>
        <strain evidence="2">JCM 17110</strain>
    </source>
</reference>
<evidence type="ECO:0000313" key="1">
    <source>
        <dbReference type="EMBL" id="GAA3526339.1"/>
    </source>
</evidence>
<dbReference type="EMBL" id="BAABCX010000001">
    <property type="protein sequence ID" value="GAA3526339.1"/>
    <property type="molecule type" value="Genomic_DNA"/>
</dbReference>
<keyword evidence="2" id="KW-1185">Reference proteome</keyword>
<evidence type="ECO:0000313" key="2">
    <source>
        <dbReference type="Proteomes" id="UP001500795"/>
    </source>
</evidence>